<reference evidence="1 2" key="1">
    <citation type="journal article" date="2019" name="Nat. Ecol. Evol.">
        <title>Megaphylogeny resolves global patterns of mushroom evolution.</title>
        <authorList>
            <person name="Varga T."/>
            <person name="Krizsan K."/>
            <person name="Foldi C."/>
            <person name="Dima B."/>
            <person name="Sanchez-Garcia M."/>
            <person name="Sanchez-Ramirez S."/>
            <person name="Szollosi G.J."/>
            <person name="Szarkandi J.G."/>
            <person name="Papp V."/>
            <person name="Albert L."/>
            <person name="Andreopoulos W."/>
            <person name="Angelini C."/>
            <person name="Antonin V."/>
            <person name="Barry K.W."/>
            <person name="Bougher N.L."/>
            <person name="Buchanan P."/>
            <person name="Buyck B."/>
            <person name="Bense V."/>
            <person name="Catcheside P."/>
            <person name="Chovatia M."/>
            <person name="Cooper J."/>
            <person name="Damon W."/>
            <person name="Desjardin D."/>
            <person name="Finy P."/>
            <person name="Geml J."/>
            <person name="Haridas S."/>
            <person name="Hughes K."/>
            <person name="Justo A."/>
            <person name="Karasinski D."/>
            <person name="Kautmanova I."/>
            <person name="Kiss B."/>
            <person name="Kocsube S."/>
            <person name="Kotiranta H."/>
            <person name="LaButti K.M."/>
            <person name="Lechner B.E."/>
            <person name="Liimatainen K."/>
            <person name="Lipzen A."/>
            <person name="Lukacs Z."/>
            <person name="Mihaltcheva S."/>
            <person name="Morgado L.N."/>
            <person name="Niskanen T."/>
            <person name="Noordeloos M.E."/>
            <person name="Ohm R.A."/>
            <person name="Ortiz-Santana B."/>
            <person name="Ovrebo C."/>
            <person name="Racz N."/>
            <person name="Riley R."/>
            <person name="Savchenko A."/>
            <person name="Shiryaev A."/>
            <person name="Soop K."/>
            <person name="Spirin V."/>
            <person name="Szebenyi C."/>
            <person name="Tomsovsky M."/>
            <person name="Tulloss R.E."/>
            <person name="Uehling J."/>
            <person name="Grigoriev I.V."/>
            <person name="Vagvolgyi C."/>
            <person name="Papp T."/>
            <person name="Martin F.M."/>
            <person name="Miettinen O."/>
            <person name="Hibbett D.S."/>
            <person name="Nagy L.G."/>
        </authorList>
    </citation>
    <scope>NUCLEOTIDE SEQUENCE [LARGE SCALE GENOMIC DNA]</scope>
    <source>
        <strain evidence="1 2">CBS 121175</strain>
    </source>
</reference>
<name>A0A5C3KAX5_COPMA</name>
<accession>A0A5C3KAX5</accession>
<dbReference type="EMBL" id="ML210592">
    <property type="protein sequence ID" value="TFK16982.1"/>
    <property type="molecule type" value="Genomic_DNA"/>
</dbReference>
<gene>
    <name evidence="1" type="ORF">FA15DRAFT_371696</name>
</gene>
<sequence length="68" mass="7780">MRFRGSIPASVPNRPAQVVFRITTSNLDRPLWCELKCDHCLDLQFRVISTLNVESSMPNGWAYPFPSL</sequence>
<keyword evidence="2" id="KW-1185">Reference proteome</keyword>
<evidence type="ECO:0000313" key="2">
    <source>
        <dbReference type="Proteomes" id="UP000307440"/>
    </source>
</evidence>
<proteinExistence type="predicted"/>
<dbReference type="AlphaFoldDB" id="A0A5C3KAX5"/>
<protein>
    <submittedName>
        <fullName evidence="1">Uncharacterized protein</fullName>
    </submittedName>
</protein>
<organism evidence="1 2">
    <name type="scientific">Coprinopsis marcescibilis</name>
    <name type="common">Agaric fungus</name>
    <name type="synonym">Psathyrella marcescibilis</name>
    <dbReference type="NCBI Taxonomy" id="230819"/>
    <lineage>
        <taxon>Eukaryota</taxon>
        <taxon>Fungi</taxon>
        <taxon>Dikarya</taxon>
        <taxon>Basidiomycota</taxon>
        <taxon>Agaricomycotina</taxon>
        <taxon>Agaricomycetes</taxon>
        <taxon>Agaricomycetidae</taxon>
        <taxon>Agaricales</taxon>
        <taxon>Agaricineae</taxon>
        <taxon>Psathyrellaceae</taxon>
        <taxon>Coprinopsis</taxon>
    </lineage>
</organism>
<evidence type="ECO:0000313" key="1">
    <source>
        <dbReference type="EMBL" id="TFK16982.1"/>
    </source>
</evidence>
<dbReference type="Proteomes" id="UP000307440">
    <property type="component" value="Unassembled WGS sequence"/>
</dbReference>